<name>S2L9S9_LITA3</name>
<reference evidence="1 2" key="1">
    <citation type="journal article" date="2013" name="Genome Announc.">
        <title>Draft genome sequence of the moderately halophilic gammaproteobacterium Halomonas anticariensis FP35.</title>
        <authorList>
            <person name="Tahrioui A."/>
            <person name="Quesada E."/>
            <person name="Llamas I."/>
        </authorList>
    </citation>
    <scope>NUCLEOTIDE SEQUENCE [LARGE SCALE GENOMIC DNA]</scope>
    <source>
        <strain evidence="2">DSM 16096 / CECT 5854 / LMG 22089 / FP35</strain>
    </source>
</reference>
<accession>S2L9S9</accession>
<gene>
    <name evidence="1" type="ORF">L861_00015</name>
</gene>
<evidence type="ECO:0000313" key="2">
    <source>
        <dbReference type="Proteomes" id="UP000014463"/>
    </source>
</evidence>
<dbReference type="EMBL" id="ASTJ01000001">
    <property type="protein sequence ID" value="EPC04649.1"/>
    <property type="molecule type" value="Genomic_DNA"/>
</dbReference>
<protein>
    <submittedName>
        <fullName evidence="1">Uncharacterized protein</fullName>
    </submittedName>
</protein>
<dbReference type="Proteomes" id="UP000014463">
    <property type="component" value="Unassembled WGS sequence"/>
</dbReference>
<sequence>MAWMLMKPLLSWTWWLQQGAGSLQRELLGGKEGKESDLRIIHLPGRDGVVLSTKQSVKQVFQLANNRVVLFQMLTDEGIHSQGGFMSLKCLLREVERE</sequence>
<comment type="caution">
    <text evidence="1">The sequence shown here is derived from an EMBL/GenBank/DDBJ whole genome shotgun (WGS) entry which is preliminary data.</text>
</comment>
<dbReference type="AlphaFoldDB" id="S2L9S9"/>
<dbReference type="STRING" id="1121939.L861_00015"/>
<proteinExistence type="predicted"/>
<evidence type="ECO:0000313" key="1">
    <source>
        <dbReference type="EMBL" id="EPC04649.1"/>
    </source>
</evidence>
<organism evidence="1 2">
    <name type="scientific">Litchfieldella anticariensis (strain DSM 16096 / CECT 5854 / CIP 108499 / LMG 22089 / FP35)</name>
    <name type="common">Halomonas anticariensis</name>
    <dbReference type="NCBI Taxonomy" id="1121939"/>
    <lineage>
        <taxon>Bacteria</taxon>
        <taxon>Pseudomonadati</taxon>
        <taxon>Pseudomonadota</taxon>
        <taxon>Gammaproteobacteria</taxon>
        <taxon>Oceanospirillales</taxon>
        <taxon>Halomonadaceae</taxon>
        <taxon>Litchfieldella</taxon>
    </lineage>
</organism>
<keyword evidence="2" id="KW-1185">Reference proteome</keyword>